<organism evidence="1 2">
    <name type="scientific">Tenacibaculum platacis</name>
    <dbReference type="NCBI Taxonomy" id="3137852"/>
    <lineage>
        <taxon>Bacteria</taxon>
        <taxon>Pseudomonadati</taxon>
        <taxon>Bacteroidota</taxon>
        <taxon>Flavobacteriia</taxon>
        <taxon>Flavobacteriales</taxon>
        <taxon>Flavobacteriaceae</taxon>
        <taxon>Tenacibaculum</taxon>
    </lineage>
</organism>
<evidence type="ECO:0000313" key="2">
    <source>
        <dbReference type="Proteomes" id="UP001497416"/>
    </source>
</evidence>
<keyword evidence="2" id="KW-1185">Reference proteome</keyword>
<evidence type="ECO:0008006" key="3">
    <source>
        <dbReference type="Google" id="ProtNLM"/>
    </source>
</evidence>
<evidence type="ECO:0000313" key="1">
    <source>
        <dbReference type="EMBL" id="CAL2086178.1"/>
    </source>
</evidence>
<gene>
    <name evidence="1" type="ORF">T190607A01A_20597</name>
</gene>
<sequence length="158" mass="18408">MELANIERLIEKYLEAETTLQEETQLREYFTSGNVAEHLQDYAIMFGYFKQNQSETYTKTIKLKPEIKRKKNFKWMTVAASLALLVSAYVGKIQYDEYQQRMYFAQVKEALQKVSFHLNKGNDALYAVSDNLNKGNDAVKQLKIYENTANTVLKKVKN</sequence>
<protein>
    <recommendedName>
        <fullName evidence="3">Anti-sigma factor</fullName>
    </recommendedName>
</protein>
<proteinExistence type="predicted"/>
<comment type="caution">
    <text evidence="1">The sequence shown here is derived from an EMBL/GenBank/DDBJ whole genome shotgun (WGS) entry which is preliminary data.</text>
</comment>
<accession>A0ABM9P0H6</accession>
<reference evidence="1 2" key="1">
    <citation type="submission" date="2024-05" db="EMBL/GenBank/DDBJ databases">
        <authorList>
            <person name="Duchaud E."/>
        </authorList>
    </citation>
    <scope>NUCLEOTIDE SEQUENCE [LARGE SCALE GENOMIC DNA]</scope>
    <source>
        <strain evidence="1">Ena-SAMPLE-TAB-13-05-2024-13:56:06:370-140302</strain>
    </source>
</reference>
<dbReference type="RefSeq" id="WP_348712156.1">
    <property type="nucleotide sequence ID" value="NZ_CAXIXY010000004.1"/>
</dbReference>
<dbReference type="EMBL" id="CAXIXY010000004">
    <property type="protein sequence ID" value="CAL2086178.1"/>
    <property type="molecule type" value="Genomic_DNA"/>
</dbReference>
<name>A0ABM9P0H6_9FLAO</name>
<dbReference type="Proteomes" id="UP001497416">
    <property type="component" value="Unassembled WGS sequence"/>
</dbReference>